<reference evidence="2 3" key="1">
    <citation type="submission" date="2019-09" db="EMBL/GenBank/DDBJ databases">
        <authorList>
            <person name="Kevbrin V."/>
            <person name="Grouzdev D.S."/>
        </authorList>
    </citation>
    <scope>NUCLEOTIDE SEQUENCE [LARGE SCALE GENOMIC DNA]</scope>
    <source>
        <strain evidence="2 3">G-192</strain>
    </source>
</reference>
<keyword evidence="1" id="KW-0732">Signal</keyword>
<organism evidence="2 3">
    <name type="scientific">Alkalicaulis satelles</name>
    <dbReference type="NCBI Taxonomy" id="2609175"/>
    <lineage>
        <taxon>Bacteria</taxon>
        <taxon>Pseudomonadati</taxon>
        <taxon>Pseudomonadota</taxon>
        <taxon>Alphaproteobacteria</taxon>
        <taxon>Maricaulales</taxon>
        <taxon>Maricaulaceae</taxon>
        <taxon>Alkalicaulis</taxon>
    </lineage>
</organism>
<keyword evidence="3" id="KW-1185">Reference proteome</keyword>
<dbReference type="AlphaFoldDB" id="A0A5M6ZJ98"/>
<dbReference type="Proteomes" id="UP000325122">
    <property type="component" value="Unassembled WGS sequence"/>
</dbReference>
<evidence type="ECO:0000256" key="1">
    <source>
        <dbReference type="SAM" id="SignalP"/>
    </source>
</evidence>
<feature type="chain" id="PRO_5024415381" evidence="1">
    <location>
        <begin position="25"/>
        <end position="412"/>
    </location>
</feature>
<dbReference type="NCBIfam" id="NF037936">
    <property type="entry name" value="holdfast_HfaD"/>
    <property type="match status" value="1"/>
</dbReference>
<gene>
    <name evidence="2" type="ORF">F1654_05780</name>
</gene>
<evidence type="ECO:0000313" key="3">
    <source>
        <dbReference type="Proteomes" id="UP000325122"/>
    </source>
</evidence>
<accession>A0A5M6ZJ98</accession>
<sequence>MSRLARALIAGTSAATLISAASFAEPSSKVTLDQANSGPNTASDEVSVGVGESVNSSALVQANSATGFITDWTAVTGSQTFTGSADARSEVEADEIWSWIISGASAQGNGLSVTSMDDLDMDLVQSAGADSRVSALSQLRISDYTAHVIQTASASANAVEISAAYGAPDVNLVQSADGETRADVRLDAENARIEDVATAAQAAGNSLVAAGYDADPIAYIDQSQTGTVTAETEITARDVHWGLTAASEAAGNTAVITNDWGYAHLQGAQTNSGDVTARTVVNLGEFSNGVATASAHGVGNNALVSNIGADAWTGVTQTNSGAVTAEAWFTGGHNGGSGVGGGVVASASAIGNAQSGYICADCPVGLTANIDQANSGAVSAHARTRSPGYTPFISSSATAVGNAATFSTRTQN</sequence>
<dbReference type="RefSeq" id="WP_150022587.1">
    <property type="nucleotide sequence ID" value="NZ_VWOJ01000002.1"/>
</dbReference>
<protein>
    <submittedName>
        <fullName evidence="2">Uncharacterized protein</fullName>
    </submittedName>
</protein>
<comment type="caution">
    <text evidence="2">The sequence shown here is derived from an EMBL/GenBank/DDBJ whole genome shotgun (WGS) entry which is preliminary data.</text>
</comment>
<proteinExistence type="predicted"/>
<evidence type="ECO:0000313" key="2">
    <source>
        <dbReference type="EMBL" id="KAA5803318.1"/>
    </source>
</evidence>
<name>A0A5M6ZJ98_9PROT</name>
<dbReference type="EMBL" id="VWOJ01000002">
    <property type="protein sequence ID" value="KAA5803318.1"/>
    <property type="molecule type" value="Genomic_DNA"/>
</dbReference>
<dbReference type="InterPro" id="IPR049860">
    <property type="entry name" value="Holdfast_HfaD"/>
</dbReference>
<feature type="signal peptide" evidence="1">
    <location>
        <begin position="1"/>
        <end position="24"/>
    </location>
</feature>